<organism evidence="9">
    <name type="scientific">Fagus sylvatica</name>
    <name type="common">Beechnut</name>
    <dbReference type="NCBI Taxonomy" id="28930"/>
    <lineage>
        <taxon>Eukaryota</taxon>
        <taxon>Viridiplantae</taxon>
        <taxon>Streptophyta</taxon>
        <taxon>Embryophyta</taxon>
        <taxon>Tracheophyta</taxon>
        <taxon>Spermatophyta</taxon>
        <taxon>Magnoliopsida</taxon>
        <taxon>eudicotyledons</taxon>
        <taxon>Gunneridae</taxon>
        <taxon>Pentapetalae</taxon>
        <taxon>rosids</taxon>
        <taxon>fabids</taxon>
        <taxon>Fagales</taxon>
        <taxon>Fagaceae</taxon>
        <taxon>Fagus</taxon>
    </lineage>
</organism>
<feature type="compositionally biased region" description="Polar residues" evidence="7">
    <location>
        <begin position="22"/>
        <end position="39"/>
    </location>
</feature>
<dbReference type="AlphaFoldDB" id="A0A2N9F6X5"/>
<dbReference type="GO" id="GO:0003964">
    <property type="term" value="F:RNA-directed DNA polymerase activity"/>
    <property type="evidence" value="ECO:0007669"/>
    <property type="project" value="UniProtKB-KW"/>
</dbReference>
<feature type="region of interest" description="Disordered" evidence="7">
    <location>
        <begin position="16"/>
        <end position="73"/>
    </location>
</feature>
<protein>
    <recommendedName>
        <fullName evidence="8">Reverse transcriptase RNase H-like domain-containing protein</fullName>
    </recommendedName>
</protein>
<evidence type="ECO:0000256" key="2">
    <source>
        <dbReference type="ARBA" id="ARBA00022695"/>
    </source>
</evidence>
<dbReference type="EMBL" id="OIVN01000585">
    <property type="protein sequence ID" value="SPC82534.1"/>
    <property type="molecule type" value="Genomic_DNA"/>
</dbReference>
<dbReference type="FunFam" id="3.10.20.370:FF:000001">
    <property type="entry name" value="Retrovirus-related Pol polyprotein from transposon 17.6-like protein"/>
    <property type="match status" value="1"/>
</dbReference>
<reference evidence="9" key="1">
    <citation type="submission" date="2018-02" db="EMBL/GenBank/DDBJ databases">
        <authorList>
            <person name="Cohen D.B."/>
            <person name="Kent A.D."/>
        </authorList>
    </citation>
    <scope>NUCLEOTIDE SEQUENCE</scope>
</reference>
<dbReference type="InterPro" id="IPR041373">
    <property type="entry name" value="RT_RNaseH"/>
</dbReference>
<proteinExistence type="predicted"/>
<dbReference type="InterPro" id="IPR043502">
    <property type="entry name" value="DNA/RNA_pol_sf"/>
</dbReference>
<keyword evidence="5" id="KW-0378">Hydrolase</keyword>
<dbReference type="PANTHER" id="PTHR34072:SF57">
    <property type="entry name" value="RNA-DIRECTED DNA POLYMERASE"/>
    <property type="match status" value="1"/>
</dbReference>
<dbReference type="CDD" id="cd09274">
    <property type="entry name" value="RNase_HI_RT_Ty3"/>
    <property type="match status" value="1"/>
</dbReference>
<evidence type="ECO:0000313" key="9">
    <source>
        <dbReference type="EMBL" id="SPC82534.1"/>
    </source>
</evidence>
<gene>
    <name evidence="9" type="ORF">FSB_LOCUS10416</name>
</gene>
<dbReference type="Pfam" id="PF17917">
    <property type="entry name" value="RT_RNaseH"/>
    <property type="match status" value="1"/>
</dbReference>
<dbReference type="Gene3D" id="3.10.20.370">
    <property type="match status" value="1"/>
</dbReference>
<feature type="compositionally biased region" description="Basic and acidic residues" evidence="7">
    <location>
        <begin position="57"/>
        <end position="69"/>
    </location>
</feature>
<dbReference type="InterPro" id="IPR043128">
    <property type="entry name" value="Rev_trsase/Diguanyl_cyclase"/>
</dbReference>
<evidence type="ECO:0000256" key="5">
    <source>
        <dbReference type="ARBA" id="ARBA00022801"/>
    </source>
</evidence>
<keyword evidence="2" id="KW-0548">Nucleotidyltransferase</keyword>
<dbReference type="Gene3D" id="3.30.70.270">
    <property type="match status" value="1"/>
</dbReference>
<evidence type="ECO:0000256" key="4">
    <source>
        <dbReference type="ARBA" id="ARBA00022759"/>
    </source>
</evidence>
<keyword evidence="1" id="KW-0808">Transferase</keyword>
<keyword evidence="6" id="KW-0695">RNA-directed DNA polymerase</keyword>
<accession>A0A2N9F6X5</accession>
<evidence type="ECO:0000256" key="6">
    <source>
        <dbReference type="ARBA" id="ARBA00022918"/>
    </source>
</evidence>
<evidence type="ECO:0000256" key="1">
    <source>
        <dbReference type="ARBA" id="ARBA00022679"/>
    </source>
</evidence>
<sequence>MKSHISKLTNALTVNEKGKFPSQPQIPQGQHMAQGSQNKKNVEHVNEVTTRSGKNVDSPHIEEQEKSSDNVDLPTISEPLTRPIFVPFPQALKASRKLDSSPEILENLRRTNALINCRNGLMKLSFGHMTLEVNIFNIRKQIFEDEDYEVMELNFWKQRFEELPKSENKALPSSVAIPKLELKQLPSELKYAFLKSGDTFPIVISSKLTVEQEGRLVKLLKKHKTAIGWTITRTLRELALWCMMSIFSDMVGEFMEVFMDDLSVFGDSFDRCLKNLGKVLARCEEKNVVLNWEKCHFMDWSLPFELMCDASDYAIGAVLGQRKDNKPYVIYYASRTLNCAQMNYTTTEKELLAIVFALDKFRAYLIGSPIVVFTDHATLKYLFTKKDAKARLIRWILLLQEFSLTIKDKKGVENVVADHLSRLTFEDNSDHLPINDEFPDEHLFVIFELPWYAHIVNYLVVGEIPKEWSAQDKRKFLVEPCHLPVELEHKAYWAIKAFNFDLDEAGKLRKLQLNELEELRNDAYESSKIYKAKMKIFHDKRILRKTFEVNQKVYLYDSRLHKHPGKLRSRWDGPYVVKRVFENGAIEVEDPRDGWIFKVNGQRLKPALVRFVLEEETISLEDPVYQDE</sequence>
<dbReference type="SUPFAM" id="SSF56672">
    <property type="entry name" value="DNA/RNA polymerases"/>
    <property type="match status" value="1"/>
</dbReference>
<evidence type="ECO:0000259" key="8">
    <source>
        <dbReference type="Pfam" id="PF17917"/>
    </source>
</evidence>
<keyword evidence="4" id="KW-0255">Endonuclease</keyword>
<name>A0A2N9F6X5_FAGSY</name>
<evidence type="ECO:0000256" key="7">
    <source>
        <dbReference type="SAM" id="MobiDB-lite"/>
    </source>
</evidence>
<feature type="domain" description="Reverse transcriptase RNase H-like" evidence="8">
    <location>
        <begin position="299"/>
        <end position="402"/>
    </location>
</feature>
<evidence type="ECO:0000256" key="3">
    <source>
        <dbReference type="ARBA" id="ARBA00022722"/>
    </source>
</evidence>
<keyword evidence="3" id="KW-0540">Nuclease</keyword>
<dbReference type="PANTHER" id="PTHR34072">
    <property type="entry name" value="ENZYMATIC POLYPROTEIN-RELATED"/>
    <property type="match status" value="1"/>
</dbReference>
<dbReference type="GO" id="GO:0004519">
    <property type="term" value="F:endonuclease activity"/>
    <property type="evidence" value="ECO:0007669"/>
    <property type="project" value="UniProtKB-KW"/>
</dbReference>
<dbReference type="GO" id="GO:0016787">
    <property type="term" value="F:hydrolase activity"/>
    <property type="evidence" value="ECO:0007669"/>
    <property type="project" value="UniProtKB-KW"/>
</dbReference>